<keyword evidence="2" id="KW-1185">Reference proteome</keyword>
<dbReference type="Proteomes" id="UP001177003">
    <property type="component" value="Chromosome 2"/>
</dbReference>
<name>A0AA35V6R2_LACSI</name>
<dbReference type="AlphaFoldDB" id="A0AA35V6R2"/>
<reference evidence="1" key="1">
    <citation type="submission" date="2023-04" db="EMBL/GenBank/DDBJ databases">
        <authorList>
            <person name="Vijverberg K."/>
            <person name="Xiong W."/>
            <person name="Schranz E."/>
        </authorList>
    </citation>
    <scope>NUCLEOTIDE SEQUENCE</scope>
</reference>
<sequence>MTHDYLKILINKAIPKGHPCLGCHIDISPFHTQSTMVWKWCSRWAGGEGGKKKERERGKLPPVFGAVFTRGRGCHLSPRRVKCLPYQKGISASFIVQLRIIFLSRIRQTIFHHLHRRQDIVPTSHHLQIQPSESGHHIKKNKTS</sequence>
<protein>
    <submittedName>
        <fullName evidence="1">Uncharacterized protein</fullName>
    </submittedName>
</protein>
<evidence type="ECO:0000313" key="2">
    <source>
        <dbReference type="Proteomes" id="UP001177003"/>
    </source>
</evidence>
<gene>
    <name evidence="1" type="ORF">LSALG_LOCUS11801</name>
</gene>
<accession>A0AA35V6R2</accession>
<evidence type="ECO:0000313" key="1">
    <source>
        <dbReference type="EMBL" id="CAI9271534.1"/>
    </source>
</evidence>
<proteinExistence type="predicted"/>
<dbReference type="EMBL" id="OX465078">
    <property type="protein sequence ID" value="CAI9271534.1"/>
    <property type="molecule type" value="Genomic_DNA"/>
</dbReference>
<organism evidence="1 2">
    <name type="scientific">Lactuca saligna</name>
    <name type="common">Willowleaf lettuce</name>
    <dbReference type="NCBI Taxonomy" id="75948"/>
    <lineage>
        <taxon>Eukaryota</taxon>
        <taxon>Viridiplantae</taxon>
        <taxon>Streptophyta</taxon>
        <taxon>Embryophyta</taxon>
        <taxon>Tracheophyta</taxon>
        <taxon>Spermatophyta</taxon>
        <taxon>Magnoliopsida</taxon>
        <taxon>eudicotyledons</taxon>
        <taxon>Gunneridae</taxon>
        <taxon>Pentapetalae</taxon>
        <taxon>asterids</taxon>
        <taxon>campanulids</taxon>
        <taxon>Asterales</taxon>
        <taxon>Asteraceae</taxon>
        <taxon>Cichorioideae</taxon>
        <taxon>Cichorieae</taxon>
        <taxon>Lactucinae</taxon>
        <taxon>Lactuca</taxon>
    </lineage>
</organism>